<comment type="caution">
    <text evidence="1">The sequence shown here is derived from an EMBL/GenBank/DDBJ whole genome shotgun (WGS) entry which is preliminary data.</text>
</comment>
<evidence type="ECO:0000313" key="2">
    <source>
        <dbReference type="Proteomes" id="UP000805649"/>
    </source>
</evidence>
<evidence type="ECO:0000313" key="1">
    <source>
        <dbReference type="EMBL" id="KAL0931198.1"/>
    </source>
</evidence>
<accession>A0ACC3YH47</accession>
<protein>
    <submittedName>
        <fullName evidence="1">Heterokaryon incompatibility protein</fullName>
    </submittedName>
</protein>
<organism evidence="1 2">
    <name type="scientific">Colletotrichum truncatum</name>
    <name type="common">Anthracnose fungus</name>
    <name type="synonym">Colletotrichum capsici</name>
    <dbReference type="NCBI Taxonomy" id="5467"/>
    <lineage>
        <taxon>Eukaryota</taxon>
        <taxon>Fungi</taxon>
        <taxon>Dikarya</taxon>
        <taxon>Ascomycota</taxon>
        <taxon>Pezizomycotina</taxon>
        <taxon>Sordariomycetes</taxon>
        <taxon>Hypocreomycetidae</taxon>
        <taxon>Glomerellales</taxon>
        <taxon>Glomerellaceae</taxon>
        <taxon>Colletotrichum</taxon>
        <taxon>Colletotrichum truncatum species complex</taxon>
    </lineage>
</organism>
<sequence>MQNDQTYSKGAGKPSQRSQSSSALPLEPLCQYCRQIPFTPAAREKAEEGLRVTEKVNRWSLGHGARVQFRPCPFCKIVTRAYDSLYQTDTAGTAKMLMLQEDVEITWHYNNGPGGRNAFAIDAGALQNWICQVETKPSSAADAHYIYLKHAINPVFDVNRLLKWISVCTTSHKESCYVPPLEFSKTFPGLPVLRLIDVANECLVELRTVPQYVALSYVWGEVPSVRLSTVNRPQLLRRGGIKAAWSALPRTIKDAIELVRKLGARYLWVDAICLVQNEPKDLSLGVNVMDQIYERSWLTIIAASGHNANAGLPGVQEGSRPKVNTSSRILEGLYLGVYVPLDRLLKCSVHSTRAWT</sequence>
<dbReference type="EMBL" id="VUJX02000010">
    <property type="protein sequence ID" value="KAL0931198.1"/>
    <property type="molecule type" value="Genomic_DNA"/>
</dbReference>
<reference evidence="1 2" key="1">
    <citation type="journal article" date="2020" name="Phytopathology">
        <title>Genome Sequence Resources of Colletotrichum truncatum, C. plurivorum, C. musicola, and C. sojae: Four Species Pathogenic to Soybean (Glycine max).</title>
        <authorList>
            <person name="Rogerio F."/>
            <person name="Boufleur T.R."/>
            <person name="Ciampi-Guillardi M."/>
            <person name="Sukno S.A."/>
            <person name="Thon M.R."/>
            <person name="Massola Junior N.S."/>
            <person name="Baroncelli R."/>
        </authorList>
    </citation>
    <scope>NUCLEOTIDE SEQUENCE [LARGE SCALE GENOMIC DNA]</scope>
    <source>
        <strain evidence="1 2">CMES1059</strain>
    </source>
</reference>
<gene>
    <name evidence="1" type="ORF">CTRU02_213933</name>
</gene>
<dbReference type="Proteomes" id="UP000805649">
    <property type="component" value="Unassembled WGS sequence"/>
</dbReference>
<proteinExistence type="predicted"/>
<name>A0ACC3YH47_COLTU</name>
<keyword evidence="2" id="KW-1185">Reference proteome</keyword>